<dbReference type="SUPFAM" id="SSF56281">
    <property type="entry name" value="Metallo-hydrolase/oxidoreductase"/>
    <property type="match status" value="1"/>
</dbReference>
<dbReference type="PANTHER" id="PTHR42951">
    <property type="entry name" value="METALLO-BETA-LACTAMASE DOMAIN-CONTAINING"/>
    <property type="match status" value="1"/>
</dbReference>
<protein>
    <submittedName>
        <fullName evidence="2">Beta-lactamase-like</fullName>
    </submittedName>
</protein>
<reference evidence="2 3" key="1">
    <citation type="submission" date="2015-03" db="EMBL/GenBank/DDBJ databases">
        <authorList>
            <person name="Murphy D."/>
        </authorList>
    </citation>
    <scope>NUCLEOTIDE SEQUENCE [LARGE SCALE GENOMIC DNA]</scope>
    <source>
        <strain evidence="2 3">OL-4</strain>
    </source>
</reference>
<proteinExistence type="predicted"/>
<evidence type="ECO:0000313" key="2">
    <source>
        <dbReference type="EMBL" id="CFX82390.1"/>
    </source>
</evidence>
<sequence length="358" mass="40084">MNNEAIPRIKSYLAKSGLSLVTDIQEEGKGTGIANTFFLKADNHNYLIDPANGKKRLQDIKKQLPFNEYDVLVTHSHLDHSANSGLVAAENSRVIFHPFVADRINNLKRNYTEITAEMVKVFGVDGFFGRTGMLGPSTIKLMQFIQKSSPPGFDFILNVISLIMCRLNNGGIYPPKKNAVFLNCDDIMDLQFGHTVFRGWPLSEQLFALDTPGHQNDHLAFYVPDRGIMFAGDLIGFLNPNDIIDGSIKETHAGMMKMLQLAEAGGIDILALSHALPVTGEENVIAYLRSAIAKQNEIFEIVSDIVSTCPDKNDFEEIIRKTYAHESDLMKKILKINYPRSASFIDVYVYIYLKEFVS</sequence>
<dbReference type="InterPro" id="IPR050855">
    <property type="entry name" value="NDM-1-like"/>
</dbReference>
<feature type="domain" description="Metallo-beta-lactamase" evidence="1">
    <location>
        <begin position="33"/>
        <end position="274"/>
    </location>
</feature>
<gene>
    <name evidence="2" type="ORF">1958</name>
</gene>
<dbReference type="InterPro" id="IPR001279">
    <property type="entry name" value="Metallo-B-lactamas"/>
</dbReference>
<evidence type="ECO:0000313" key="3">
    <source>
        <dbReference type="Proteomes" id="UP000045545"/>
    </source>
</evidence>
<dbReference type="InterPro" id="IPR036866">
    <property type="entry name" value="RibonucZ/Hydroxyglut_hydro"/>
</dbReference>
<dbReference type="AlphaFoldDB" id="A0A0E4GCJ5"/>
<name>A0A0E4GCJ5_9FIRM</name>
<dbReference type="EMBL" id="CGIH01000031">
    <property type="protein sequence ID" value="CFX82390.1"/>
    <property type="molecule type" value="Genomic_DNA"/>
</dbReference>
<dbReference type="Proteomes" id="UP000045545">
    <property type="component" value="Unassembled WGS sequence"/>
</dbReference>
<dbReference type="SMART" id="SM00849">
    <property type="entry name" value="Lactamase_B"/>
    <property type="match status" value="1"/>
</dbReference>
<organism evidence="2 3">
    <name type="scientific">Syntrophomonas zehnderi OL-4</name>
    <dbReference type="NCBI Taxonomy" id="690567"/>
    <lineage>
        <taxon>Bacteria</taxon>
        <taxon>Bacillati</taxon>
        <taxon>Bacillota</taxon>
        <taxon>Clostridia</taxon>
        <taxon>Eubacteriales</taxon>
        <taxon>Syntrophomonadaceae</taxon>
        <taxon>Syntrophomonas</taxon>
    </lineage>
</organism>
<evidence type="ECO:0000259" key="1">
    <source>
        <dbReference type="SMART" id="SM00849"/>
    </source>
</evidence>
<dbReference type="STRING" id="690567.1958"/>
<dbReference type="CDD" id="cd06262">
    <property type="entry name" value="metallo-hydrolase-like_MBL-fold"/>
    <property type="match status" value="1"/>
</dbReference>
<dbReference type="Gene3D" id="3.60.15.10">
    <property type="entry name" value="Ribonuclease Z/Hydroxyacylglutathione hydrolase-like"/>
    <property type="match status" value="1"/>
</dbReference>
<dbReference type="Pfam" id="PF00753">
    <property type="entry name" value="Lactamase_B"/>
    <property type="match status" value="1"/>
</dbReference>
<keyword evidence="3" id="KW-1185">Reference proteome</keyword>
<accession>A0A0E4GCJ5</accession>
<dbReference type="OrthoDB" id="9761531at2"/>
<dbReference type="RefSeq" id="WP_046498276.1">
    <property type="nucleotide sequence ID" value="NZ_CGIH01000031.1"/>
</dbReference>